<dbReference type="EMBL" id="BARV01033113">
    <property type="protein sequence ID" value="GAI41689.1"/>
    <property type="molecule type" value="Genomic_DNA"/>
</dbReference>
<protein>
    <submittedName>
        <fullName evidence="1">Uncharacterized protein</fullName>
    </submittedName>
</protein>
<comment type="caution">
    <text evidence="1">The sequence shown here is derived from an EMBL/GenBank/DDBJ whole genome shotgun (WGS) entry which is preliminary data.</text>
</comment>
<proteinExistence type="predicted"/>
<name>X1QEJ6_9ZZZZ</name>
<gene>
    <name evidence="1" type="ORF">S06H3_52108</name>
</gene>
<dbReference type="AlphaFoldDB" id="X1QEJ6"/>
<accession>X1QEJ6</accession>
<feature type="non-terminal residue" evidence="1">
    <location>
        <position position="1"/>
    </location>
</feature>
<sequence length="149" mass="16868">ILIVLATLLSLGFTVFWMKRGEKQTLRTLDALGGQLQNGIKDINKQLEPIINANSRAMGAISSLSDETKMDKALERRIGQDMMGQNEDVLEMIRMAFPKVAEYVNEHPEAITKLLPRLNTLISDPDARKRLNIDFLGKSSDVSRIWREE</sequence>
<organism evidence="1">
    <name type="scientific">marine sediment metagenome</name>
    <dbReference type="NCBI Taxonomy" id="412755"/>
    <lineage>
        <taxon>unclassified sequences</taxon>
        <taxon>metagenomes</taxon>
        <taxon>ecological metagenomes</taxon>
    </lineage>
</organism>
<evidence type="ECO:0000313" key="1">
    <source>
        <dbReference type="EMBL" id="GAI41689.1"/>
    </source>
</evidence>
<reference evidence="1" key="1">
    <citation type="journal article" date="2014" name="Front. Microbiol.">
        <title>High frequency of phylogenetically diverse reductive dehalogenase-homologous genes in deep subseafloor sedimentary metagenomes.</title>
        <authorList>
            <person name="Kawai M."/>
            <person name="Futagami T."/>
            <person name="Toyoda A."/>
            <person name="Takaki Y."/>
            <person name="Nishi S."/>
            <person name="Hori S."/>
            <person name="Arai W."/>
            <person name="Tsubouchi T."/>
            <person name="Morono Y."/>
            <person name="Uchiyama I."/>
            <person name="Ito T."/>
            <person name="Fujiyama A."/>
            <person name="Inagaki F."/>
            <person name="Takami H."/>
        </authorList>
    </citation>
    <scope>NUCLEOTIDE SEQUENCE</scope>
    <source>
        <strain evidence="1">Expedition CK06-06</strain>
    </source>
</reference>